<dbReference type="SUPFAM" id="SSF51197">
    <property type="entry name" value="Clavaminate synthase-like"/>
    <property type="match status" value="1"/>
</dbReference>
<dbReference type="GO" id="GO:0005737">
    <property type="term" value="C:cytoplasm"/>
    <property type="evidence" value="ECO:0007669"/>
    <property type="project" value="TreeGrafter"/>
</dbReference>
<dbReference type="Proteomes" id="UP000095085">
    <property type="component" value="Unassembled WGS sequence"/>
</dbReference>
<keyword evidence="3" id="KW-0479">Metal-binding</keyword>
<dbReference type="Pfam" id="PF02668">
    <property type="entry name" value="TauD"/>
    <property type="match status" value="1"/>
</dbReference>
<organism evidence="8 9">
    <name type="scientific">Hyphopichia burtonii NRRL Y-1933</name>
    <dbReference type="NCBI Taxonomy" id="984485"/>
    <lineage>
        <taxon>Eukaryota</taxon>
        <taxon>Fungi</taxon>
        <taxon>Dikarya</taxon>
        <taxon>Ascomycota</taxon>
        <taxon>Saccharomycotina</taxon>
        <taxon>Pichiomycetes</taxon>
        <taxon>Debaryomycetaceae</taxon>
        <taxon>Hyphopichia</taxon>
    </lineage>
</organism>
<dbReference type="PANTHER" id="PTHR30468:SF1">
    <property type="entry name" value="ALPHA-KETOGLUTARATE-DEPENDENT SULFONATE DIOXYGENASE"/>
    <property type="match status" value="1"/>
</dbReference>
<accession>A0A1E4RS94</accession>
<dbReference type="Gene3D" id="3.60.130.10">
    <property type="entry name" value="Clavaminate synthase-like"/>
    <property type="match status" value="1"/>
</dbReference>
<evidence type="ECO:0000256" key="5">
    <source>
        <dbReference type="ARBA" id="ARBA00023002"/>
    </source>
</evidence>
<comment type="similarity">
    <text evidence="2">Belongs to the TfdA dioxygenase family.</text>
</comment>
<dbReference type="GeneID" id="30992734"/>
<proteinExistence type="inferred from homology"/>
<keyword evidence="5" id="KW-0560">Oxidoreductase</keyword>
<dbReference type="InterPro" id="IPR042098">
    <property type="entry name" value="TauD-like_sf"/>
</dbReference>
<evidence type="ECO:0000256" key="3">
    <source>
        <dbReference type="ARBA" id="ARBA00022723"/>
    </source>
</evidence>
<evidence type="ECO:0000256" key="1">
    <source>
        <dbReference type="ARBA" id="ARBA00001954"/>
    </source>
</evidence>
<dbReference type="GO" id="GO:0044273">
    <property type="term" value="P:sulfur compound catabolic process"/>
    <property type="evidence" value="ECO:0007669"/>
    <property type="project" value="TreeGrafter"/>
</dbReference>
<keyword evidence="9" id="KW-1185">Reference proteome</keyword>
<keyword evidence="4 8" id="KW-0223">Dioxygenase</keyword>
<dbReference type="GO" id="GO:0046872">
    <property type="term" value="F:metal ion binding"/>
    <property type="evidence" value="ECO:0007669"/>
    <property type="project" value="UniProtKB-KW"/>
</dbReference>
<evidence type="ECO:0000313" key="9">
    <source>
        <dbReference type="Proteomes" id="UP000095085"/>
    </source>
</evidence>
<dbReference type="GO" id="GO:0000907">
    <property type="term" value="F:sulfonate dioxygenase activity"/>
    <property type="evidence" value="ECO:0007669"/>
    <property type="project" value="TreeGrafter"/>
</dbReference>
<dbReference type="PANTHER" id="PTHR30468">
    <property type="entry name" value="ALPHA-KETOGLUTARATE-DEPENDENT SULFONATE DIOXYGENASE"/>
    <property type="match status" value="1"/>
</dbReference>
<comment type="cofactor">
    <cofactor evidence="1">
        <name>Fe(2+)</name>
        <dbReference type="ChEBI" id="CHEBI:29033"/>
    </cofactor>
</comment>
<evidence type="ECO:0000259" key="7">
    <source>
        <dbReference type="Pfam" id="PF02668"/>
    </source>
</evidence>
<dbReference type="STRING" id="984485.A0A1E4RS94"/>
<evidence type="ECO:0000256" key="4">
    <source>
        <dbReference type="ARBA" id="ARBA00022964"/>
    </source>
</evidence>
<evidence type="ECO:0000313" key="8">
    <source>
        <dbReference type="EMBL" id="ODV70149.1"/>
    </source>
</evidence>
<dbReference type="InterPro" id="IPR003819">
    <property type="entry name" value="TauD/TfdA-like"/>
</dbReference>
<gene>
    <name evidence="8" type="ORF">HYPBUDRAFT_102269</name>
</gene>
<dbReference type="InterPro" id="IPR051323">
    <property type="entry name" value="AtsK-like"/>
</dbReference>
<name>A0A1E4RS94_9ASCO</name>
<dbReference type="AlphaFoldDB" id="A0A1E4RS94"/>
<reference evidence="9" key="1">
    <citation type="submission" date="2016-05" db="EMBL/GenBank/DDBJ databases">
        <title>Comparative genomics of biotechnologically important yeasts.</title>
        <authorList>
            <consortium name="DOE Joint Genome Institute"/>
            <person name="Riley R."/>
            <person name="Haridas S."/>
            <person name="Wolfe K.H."/>
            <person name="Lopes M.R."/>
            <person name="Hittinger C.T."/>
            <person name="Goker M."/>
            <person name="Salamov A."/>
            <person name="Wisecaver J."/>
            <person name="Long T.M."/>
            <person name="Aerts A.L."/>
            <person name="Barry K."/>
            <person name="Choi C."/>
            <person name="Clum A."/>
            <person name="Coughlan A.Y."/>
            <person name="Deshpande S."/>
            <person name="Douglass A.P."/>
            <person name="Hanson S.J."/>
            <person name="Klenk H.-P."/>
            <person name="Labutti K."/>
            <person name="Lapidus A."/>
            <person name="Lindquist E."/>
            <person name="Lipzen A."/>
            <person name="Meier-Kolthoff J.P."/>
            <person name="Ohm R.A."/>
            <person name="Otillar R.P."/>
            <person name="Pangilinan J."/>
            <person name="Peng Y."/>
            <person name="Rokas A."/>
            <person name="Rosa C.A."/>
            <person name="Scheuner C."/>
            <person name="Sibirny A.A."/>
            <person name="Slot J.C."/>
            <person name="Stielow J.B."/>
            <person name="Sun H."/>
            <person name="Kurtzman C.P."/>
            <person name="Blackwell M."/>
            <person name="Grigoriev I.V."/>
            <person name="Jeffries T.W."/>
        </authorList>
    </citation>
    <scope>NUCLEOTIDE SEQUENCE [LARGE SCALE GENOMIC DNA]</scope>
    <source>
        <strain evidence="9">NRRL Y-1933</strain>
    </source>
</reference>
<dbReference type="RefSeq" id="XP_020079216.1">
    <property type="nucleotide sequence ID" value="XM_020218184.1"/>
</dbReference>
<dbReference type="EMBL" id="KV454538">
    <property type="protein sequence ID" value="ODV70149.1"/>
    <property type="molecule type" value="Genomic_DNA"/>
</dbReference>
<feature type="domain" description="TauD/TfdA-like" evidence="7">
    <location>
        <begin position="88"/>
        <end position="345"/>
    </location>
</feature>
<dbReference type="FunFam" id="3.60.130.10:FF:000003">
    <property type="entry name" value="Alpha-ketoglutarate-dependent taurine dioxygenase"/>
    <property type="match status" value="1"/>
</dbReference>
<sequence length="397" mass="45195">MAPIAAVASRYDPSQFNKNHTAYTAQGNLTVSRENSEKAKYPEFLPTWNPDVKYPPLKFQSLDDKGVYGDDGYSSLLEHAGNGEYTMKNVTPKFGTEIEGIQLSELDENAKNDLSLLLARRGVVIFRNQNLLQNGPKYFADWSRYFGPLHIHPTSGAPENVPDLHVTFRGTSKDELESAFKTRLTNTQWHTDVSYEKMPPSYCFFSVLQGPESGGDTLFADTVEAYKRLSPEFQKRLQGLHVLHTSEDQAHLQRQQGGFSRRDPVSNIHPLIVEHPVTKEKYIFLNREFSRQIVELKEEESTFLMEFLYNHIESAHDLQLRASWESKTVVCWDNRRTVHSPTGIDQSATDEFGNPVIRFAVRSSPQGPSPVADLQHFNDPHYLGELYLKLGIIPKHL</sequence>
<evidence type="ECO:0000256" key="2">
    <source>
        <dbReference type="ARBA" id="ARBA00005896"/>
    </source>
</evidence>
<protein>
    <submittedName>
        <fullName evidence="8">Taurine catabolism dioxygenase</fullName>
    </submittedName>
</protein>
<keyword evidence="6" id="KW-0408">Iron</keyword>
<dbReference type="OrthoDB" id="10257314at2759"/>
<evidence type="ECO:0000256" key="6">
    <source>
        <dbReference type="ARBA" id="ARBA00023004"/>
    </source>
</evidence>